<keyword evidence="3" id="KW-1185">Reference proteome</keyword>
<feature type="region of interest" description="Disordered" evidence="1">
    <location>
        <begin position="684"/>
        <end position="730"/>
    </location>
</feature>
<sequence length="730" mass="81499">MQIAFSLTLLINHVQSKPDLVPWFLKPGVCPNQLPITHNQHLQYTEGAHCGDSTCVIHTVVENPFHIPDFVAQDDEKEDEDFQGASGEPGQTIQDSSEEESNAHGDKIEINESTDESEKMDKSKKRKHDSDDETDTEESSDDGPKNKKSKTVIQNTQNVEPPAKKKCLPSASQGSADAPFDLQPTKIITPQQMVEQQHLTANIPKIPVVTNQQFVLYPQSMQGLTNMSPQIIKLPMVGGQVYQISPGTALPINKGSLLKPILIPQNMISKTIPQPIPQQKQPEHNDVEPDSNVEIMPPQTPIMREKVVQKLNSMITSTTSATKACAPKLFQKITIEGVEYDIELRPSTKETVTGTAEQTLGNEKEKKSDVDVPNQSANKSKEESLVNQNNTSELPQGVFNQRQPQFLQPENNYFGQASQADLLRQQNIYGNQPDVYNQLLRRPFLNDSSQSFPSYNSVYGASQFNNRPIVPQPMYYDMQNRMNYGQQLGLQDDLMRSYYQNMPNNPFLQPSNSDYSKILQSQALQRHYNNPGLNYQPLGLDLSNSMLSRPNDQVPNFASSDTSAFRKLNYGNYPQTDFQSSGLNERFNLGRQPSDMFRNQQMDFNLPPQNITQPKPALWQPFASNFTPNSSEPKSPEIDVTEIENHSAARALPTPDSSCNVYGRSSSSTHSIPLTSTSFYESGMIPSTSGFPENSSQSAFNAKGLNVNREGFGTNSGNEEELNKTQERSA</sequence>
<reference evidence="2 3" key="1">
    <citation type="submission" date="2018-10" db="EMBL/GenBank/DDBJ databases">
        <title>Draft genome sequence of the microsporidian Tubulinosema ratisbonensis.</title>
        <authorList>
            <person name="Polonais V."/>
            <person name="Peyretaillade E."/>
            <person name="Niehus S."/>
            <person name="Wawrzyniak I."/>
            <person name="Franchet A."/>
            <person name="Gaspin C."/>
            <person name="Reichstadt M."/>
            <person name="Belser C."/>
            <person name="Labadie K."/>
            <person name="Delbac F."/>
            <person name="Ferrandon D."/>
        </authorList>
    </citation>
    <scope>NUCLEOTIDE SEQUENCE [LARGE SCALE GENOMIC DNA]</scope>
    <source>
        <strain evidence="2 3">Franzen</strain>
    </source>
</reference>
<feature type="region of interest" description="Disordered" evidence="1">
    <location>
        <begin position="276"/>
        <end position="296"/>
    </location>
</feature>
<feature type="compositionally biased region" description="Polar residues" evidence="1">
    <location>
        <begin position="655"/>
        <end position="664"/>
    </location>
</feature>
<evidence type="ECO:0000313" key="3">
    <source>
        <dbReference type="Proteomes" id="UP000282876"/>
    </source>
</evidence>
<feature type="region of interest" description="Disordered" evidence="1">
    <location>
        <begin position="75"/>
        <end position="181"/>
    </location>
</feature>
<dbReference type="AlphaFoldDB" id="A0A437AI46"/>
<feature type="region of interest" description="Disordered" evidence="1">
    <location>
        <begin position="349"/>
        <end position="396"/>
    </location>
</feature>
<feature type="compositionally biased region" description="Polar residues" evidence="1">
    <location>
        <begin position="349"/>
        <end position="361"/>
    </location>
</feature>
<name>A0A437AI46_9MICR</name>
<feature type="compositionally biased region" description="Basic and acidic residues" evidence="1">
    <location>
        <begin position="101"/>
        <end position="121"/>
    </location>
</feature>
<evidence type="ECO:0000256" key="1">
    <source>
        <dbReference type="SAM" id="MobiDB-lite"/>
    </source>
</evidence>
<gene>
    <name evidence="2" type="ORF">TUBRATIS_26870</name>
</gene>
<dbReference type="VEuPathDB" id="MicrosporidiaDB:TUBRATIS_26870"/>
<comment type="caution">
    <text evidence="2">The sequence shown here is derived from an EMBL/GenBank/DDBJ whole genome shotgun (WGS) entry which is preliminary data.</text>
</comment>
<protein>
    <submittedName>
        <fullName evidence="2">Uncharacterized protein</fullName>
    </submittedName>
</protein>
<feature type="compositionally biased region" description="Acidic residues" evidence="1">
    <location>
        <begin position="131"/>
        <end position="141"/>
    </location>
</feature>
<feature type="region of interest" description="Disordered" evidence="1">
    <location>
        <begin position="651"/>
        <end position="671"/>
    </location>
</feature>
<evidence type="ECO:0000313" key="2">
    <source>
        <dbReference type="EMBL" id="RVD90873.1"/>
    </source>
</evidence>
<organism evidence="2 3">
    <name type="scientific">Tubulinosema ratisbonensis</name>
    <dbReference type="NCBI Taxonomy" id="291195"/>
    <lineage>
        <taxon>Eukaryota</taxon>
        <taxon>Fungi</taxon>
        <taxon>Fungi incertae sedis</taxon>
        <taxon>Microsporidia</taxon>
        <taxon>Tubulinosematoidea</taxon>
        <taxon>Tubulinosematidae</taxon>
        <taxon>Tubulinosema</taxon>
    </lineage>
</organism>
<proteinExistence type="predicted"/>
<feature type="compositionally biased region" description="Basic and acidic residues" evidence="1">
    <location>
        <begin position="721"/>
        <end position="730"/>
    </location>
</feature>
<dbReference type="EMBL" id="RCSS01000738">
    <property type="protein sequence ID" value="RVD90873.1"/>
    <property type="molecule type" value="Genomic_DNA"/>
</dbReference>
<feature type="compositionally biased region" description="Polar residues" evidence="1">
    <location>
        <begin position="685"/>
        <end position="700"/>
    </location>
</feature>
<dbReference type="Proteomes" id="UP000282876">
    <property type="component" value="Unassembled WGS sequence"/>
</dbReference>
<accession>A0A437AI46</accession>
<feature type="compositionally biased region" description="Polar residues" evidence="1">
    <location>
        <begin position="385"/>
        <end position="396"/>
    </location>
</feature>